<evidence type="ECO:0000256" key="8">
    <source>
        <dbReference type="SAM" id="MobiDB-lite"/>
    </source>
</evidence>
<evidence type="ECO:0000256" key="3">
    <source>
        <dbReference type="ARBA" id="ARBA00006958"/>
    </source>
</evidence>
<reference evidence="11" key="4">
    <citation type="submission" date="2025-09" db="UniProtKB">
        <authorList>
            <consortium name="Ensembl"/>
        </authorList>
    </citation>
    <scope>IDENTIFICATION</scope>
</reference>
<evidence type="ECO:0000259" key="10">
    <source>
        <dbReference type="Pfam" id="PF13359"/>
    </source>
</evidence>
<dbReference type="GeneTree" id="ENSGT00940000163810"/>
<dbReference type="Pfam" id="PF13359">
    <property type="entry name" value="DDE_Tnp_4"/>
    <property type="match status" value="1"/>
</dbReference>
<evidence type="ECO:0000256" key="7">
    <source>
        <dbReference type="ARBA" id="ARBA00023242"/>
    </source>
</evidence>
<name>A0A3B1JVY3_ASTMX</name>
<comment type="cofactor">
    <cofactor evidence="1">
        <name>a divalent metal cation</name>
        <dbReference type="ChEBI" id="CHEBI:60240"/>
    </cofactor>
</comment>
<sequence length="406" mass="46121">MERFDSVFALCRIIFVSICHLYMVMVFAVQRRRAGRALETLLRAEISARPRRQPPYTWERKRNKLFWENIVQSHFSDQLWIRHFRMSKTTFEKLCVMIGPYVGPRISSHRPPVPTDKRIAIAIYKLATCAEYRVVGETFGVSVTTVHRCVYAVCQAIRIKLMNRYIALPDATEAREIAQRNNAAHHIPQVYGSLDGTHIPILPPAVGYRDYVNRKGWPSIVLQALVDDQLLFRDVCVGSPGSAHDLTGQLFRHPQSTTEIKGVPVPLLVVGDPAYPLLPWLIKGFSGSNLTPEEQLFNEQLSRIRVVVEHTFGHLKSRWRVLAKRSDIHHSFMPTVIVACCVLHNLCKKEGDMLPPPTHSEPSTLQQPPQHDRQDAPNNPSTAIREALVQHVVDRFKQGPSTSSTV</sequence>
<keyword evidence="9" id="KW-1133">Transmembrane helix</keyword>
<reference evidence="11" key="3">
    <citation type="submission" date="2025-08" db="UniProtKB">
        <authorList>
            <consortium name="Ensembl"/>
        </authorList>
    </citation>
    <scope>IDENTIFICATION</scope>
</reference>
<dbReference type="AlphaFoldDB" id="A0A3B1JVY3"/>
<dbReference type="Proteomes" id="UP000018467">
    <property type="component" value="Unassembled WGS sequence"/>
</dbReference>
<feature type="region of interest" description="Disordered" evidence="8">
    <location>
        <begin position="353"/>
        <end position="384"/>
    </location>
</feature>
<dbReference type="GO" id="GO:0016787">
    <property type="term" value="F:hydrolase activity"/>
    <property type="evidence" value="ECO:0007669"/>
    <property type="project" value="UniProtKB-KW"/>
</dbReference>
<evidence type="ECO:0000256" key="5">
    <source>
        <dbReference type="ARBA" id="ARBA00022723"/>
    </source>
</evidence>
<dbReference type="Bgee" id="ENSAMXG00000031059">
    <property type="expression patterns" value="Expressed in camera-type eye and 2 other cell types or tissues"/>
</dbReference>
<dbReference type="GO" id="GO:0046872">
    <property type="term" value="F:metal ion binding"/>
    <property type="evidence" value="ECO:0007669"/>
    <property type="project" value="UniProtKB-KW"/>
</dbReference>
<organism evidence="11 12">
    <name type="scientific">Astyanax mexicanus</name>
    <name type="common">Blind cave fish</name>
    <name type="synonym">Astyanax fasciatus mexicanus</name>
    <dbReference type="NCBI Taxonomy" id="7994"/>
    <lineage>
        <taxon>Eukaryota</taxon>
        <taxon>Metazoa</taxon>
        <taxon>Chordata</taxon>
        <taxon>Craniata</taxon>
        <taxon>Vertebrata</taxon>
        <taxon>Euteleostomi</taxon>
        <taxon>Actinopterygii</taxon>
        <taxon>Neopterygii</taxon>
        <taxon>Teleostei</taxon>
        <taxon>Ostariophysi</taxon>
        <taxon>Characiformes</taxon>
        <taxon>Characoidei</taxon>
        <taxon>Acestrorhamphidae</taxon>
        <taxon>Acestrorhamphinae</taxon>
        <taxon>Astyanax</taxon>
    </lineage>
</organism>
<keyword evidence="9" id="KW-0472">Membrane</keyword>
<dbReference type="InterPro" id="IPR027806">
    <property type="entry name" value="HARBI1_dom"/>
</dbReference>
<dbReference type="InterPro" id="IPR045249">
    <property type="entry name" value="HARBI1-like"/>
</dbReference>
<feature type="compositionally biased region" description="Polar residues" evidence="8">
    <location>
        <begin position="360"/>
        <end position="369"/>
    </location>
</feature>
<dbReference type="Ensembl" id="ENSAMXT00000040076.1">
    <property type="protein sequence ID" value="ENSAMXP00000045886.1"/>
    <property type="gene ID" value="ENSAMXG00000031059.1"/>
</dbReference>
<proteinExistence type="inferred from homology"/>
<dbReference type="GO" id="GO:0005634">
    <property type="term" value="C:nucleus"/>
    <property type="evidence" value="ECO:0007669"/>
    <property type="project" value="UniProtKB-SubCell"/>
</dbReference>
<comment type="similarity">
    <text evidence="3">Belongs to the HARBI1 family.</text>
</comment>
<comment type="subcellular location">
    <subcellularLocation>
        <location evidence="2">Nucleus</location>
    </subcellularLocation>
</comment>
<reference evidence="12" key="1">
    <citation type="submission" date="2013-03" db="EMBL/GenBank/DDBJ databases">
        <authorList>
            <person name="Jeffery W."/>
            <person name="Warren W."/>
            <person name="Wilson R.K."/>
        </authorList>
    </citation>
    <scope>NUCLEOTIDE SEQUENCE</scope>
    <source>
        <strain evidence="12">female</strain>
    </source>
</reference>
<keyword evidence="12" id="KW-1185">Reference proteome</keyword>
<protein>
    <recommendedName>
        <fullName evidence="10">DDE Tnp4 domain-containing protein</fullName>
    </recommendedName>
</protein>
<keyword evidence="5" id="KW-0479">Metal-binding</keyword>
<dbReference type="PANTHER" id="PTHR22930">
    <property type="match status" value="1"/>
</dbReference>
<keyword evidence="6" id="KW-0378">Hydrolase</keyword>
<evidence type="ECO:0000313" key="12">
    <source>
        <dbReference type="Proteomes" id="UP000018467"/>
    </source>
</evidence>
<evidence type="ECO:0000313" key="11">
    <source>
        <dbReference type="Ensembl" id="ENSAMXP00000045886.1"/>
    </source>
</evidence>
<evidence type="ECO:0000256" key="6">
    <source>
        <dbReference type="ARBA" id="ARBA00022801"/>
    </source>
</evidence>
<dbReference type="InParanoid" id="A0A3B1JVY3"/>
<evidence type="ECO:0000256" key="2">
    <source>
        <dbReference type="ARBA" id="ARBA00004123"/>
    </source>
</evidence>
<reference evidence="12" key="2">
    <citation type="journal article" date="2014" name="Nat. Commun.">
        <title>The cavefish genome reveals candidate genes for eye loss.</title>
        <authorList>
            <person name="McGaugh S.E."/>
            <person name="Gross J.B."/>
            <person name="Aken B."/>
            <person name="Blin M."/>
            <person name="Borowsky R."/>
            <person name="Chalopin D."/>
            <person name="Hinaux H."/>
            <person name="Jeffery W.R."/>
            <person name="Keene A."/>
            <person name="Ma L."/>
            <person name="Minx P."/>
            <person name="Murphy D."/>
            <person name="O'Quin K.E."/>
            <person name="Retaux S."/>
            <person name="Rohner N."/>
            <person name="Searle S.M."/>
            <person name="Stahl B.A."/>
            <person name="Tabin C."/>
            <person name="Volff J.N."/>
            <person name="Yoshizawa M."/>
            <person name="Warren W.C."/>
        </authorList>
    </citation>
    <scope>NUCLEOTIDE SEQUENCE [LARGE SCALE GENOMIC DNA]</scope>
    <source>
        <strain evidence="12">female</strain>
    </source>
</reference>
<accession>A0A3B1JVY3</accession>
<keyword evidence="9" id="KW-0812">Transmembrane</keyword>
<keyword evidence="7" id="KW-0539">Nucleus</keyword>
<evidence type="ECO:0000256" key="1">
    <source>
        <dbReference type="ARBA" id="ARBA00001968"/>
    </source>
</evidence>
<feature type="domain" description="DDE Tnp4" evidence="10">
    <location>
        <begin position="194"/>
        <end position="345"/>
    </location>
</feature>
<dbReference type="GO" id="GO:0004518">
    <property type="term" value="F:nuclease activity"/>
    <property type="evidence" value="ECO:0007669"/>
    <property type="project" value="UniProtKB-KW"/>
</dbReference>
<dbReference type="PANTHER" id="PTHR22930:SF206">
    <property type="entry name" value="NUCLEASE HARBI1"/>
    <property type="match status" value="1"/>
</dbReference>
<evidence type="ECO:0000256" key="9">
    <source>
        <dbReference type="SAM" id="Phobius"/>
    </source>
</evidence>
<keyword evidence="4" id="KW-0540">Nuclease</keyword>
<feature type="transmembrane region" description="Helical" evidence="9">
    <location>
        <begin position="6"/>
        <end position="29"/>
    </location>
</feature>
<evidence type="ECO:0000256" key="4">
    <source>
        <dbReference type="ARBA" id="ARBA00022722"/>
    </source>
</evidence>